<protein>
    <submittedName>
        <fullName evidence="1">Uncharacterized protein</fullName>
    </submittedName>
</protein>
<dbReference type="KEGG" id="nga:Ngar_c31270"/>
<gene>
    <name evidence="1" type="ordered locus">Ngar_c31270</name>
</gene>
<keyword evidence="2" id="KW-1185">Reference proteome</keyword>
<dbReference type="AlphaFoldDB" id="K0IKX5"/>
<sequence>MIIFPDKKEILDAISSKIKAENAATERLQNRIRETPIEDVRKRLANHLDETYEHQRRLQQLIRNLSGTPTDSKGHLPSLVPPATSLTAKTVKDTVRETVKEAATGGGTDTGSRLTFEEMELMKTKMI</sequence>
<organism evidence="1 2">
    <name type="scientific">Nitrososphaera gargensis (strain Ga9.2)</name>
    <dbReference type="NCBI Taxonomy" id="1237085"/>
    <lineage>
        <taxon>Archaea</taxon>
        <taxon>Nitrososphaerota</taxon>
        <taxon>Nitrososphaeria</taxon>
        <taxon>Nitrososphaerales</taxon>
        <taxon>Nitrososphaeraceae</taxon>
        <taxon>Nitrososphaera</taxon>
    </lineage>
</organism>
<dbReference type="InterPro" id="IPR012347">
    <property type="entry name" value="Ferritin-like"/>
</dbReference>
<dbReference type="InterPro" id="IPR010287">
    <property type="entry name" value="DUF892_YciF-like"/>
</dbReference>
<dbReference type="InterPro" id="IPR009078">
    <property type="entry name" value="Ferritin-like_SF"/>
</dbReference>
<dbReference type="Pfam" id="PF05974">
    <property type="entry name" value="DUF892"/>
    <property type="match status" value="1"/>
</dbReference>
<dbReference type="BioCyc" id="CNIT1237085:G1324-3127-MONOMER"/>
<dbReference type="SUPFAM" id="SSF47240">
    <property type="entry name" value="Ferritin-like"/>
    <property type="match status" value="1"/>
</dbReference>
<accession>K0IKX5</accession>
<dbReference type="Gene3D" id="1.20.1260.10">
    <property type="match status" value="1"/>
</dbReference>
<proteinExistence type="predicted"/>
<dbReference type="InParanoid" id="K0IKX5"/>
<dbReference type="Proteomes" id="UP000008037">
    <property type="component" value="Chromosome"/>
</dbReference>
<dbReference type="HOGENOM" id="CLU_1965636_0_0_2"/>
<dbReference type="EMBL" id="CP002408">
    <property type="protein sequence ID" value="AFU60043.1"/>
    <property type="molecule type" value="Genomic_DNA"/>
</dbReference>
<reference evidence="1 2" key="1">
    <citation type="journal article" date="2012" name="Environ. Microbiol.">
        <title>The genome of the ammonia-oxidizing Candidatus Nitrososphaera gargensis: insights into metabolic versatility and environmental adaptations.</title>
        <authorList>
            <person name="Spang A."/>
            <person name="Poehlein A."/>
            <person name="Offre P."/>
            <person name="Zumbragel S."/>
            <person name="Haider S."/>
            <person name="Rychlik N."/>
            <person name="Nowka B."/>
            <person name="Schmeisser C."/>
            <person name="Lebedeva E.V."/>
            <person name="Rattei T."/>
            <person name="Bohm C."/>
            <person name="Schmid M."/>
            <person name="Galushko A."/>
            <person name="Hatzenpichler R."/>
            <person name="Weinmaier T."/>
            <person name="Daniel R."/>
            <person name="Schleper C."/>
            <person name="Spieck E."/>
            <person name="Streit W."/>
            <person name="Wagner M."/>
        </authorList>
    </citation>
    <scope>NUCLEOTIDE SEQUENCE [LARGE SCALE GENOMIC DNA]</scope>
    <source>
        <strain evidence="2">Ga9.2</strain>
    </source>
</reference>
<evidence type="ECO:0000313" key="2">
    <source>
        <dbReference type="Proteomes" id="UP000008037"/>
    </source>
</evidence>
<evidence type="ECO:0000313" key="1">
    <source>
        <dbReference type="EMBL" id="AFU60043.1"/>
    </source>
</evidence>
<name>K0IKX5_NITGG</name>